<dbReference type="FunFam" id="3.30.70.660:FF:000001">
    <property type="entry name" value="tRNA pseudouridine synthase A"/>
    <property type="match status" value="1"/>
</dbReference>
<dbReference type="InterPro" id="IPR001406">
    <property type="entry name" value="PsdUridine_synth_TruA"/>
</dbReference>
<dbReference type="Gene3D" id="3.30.70.580">
    <property type="entry name" value="Pseudouridine synthase I, catalytic domain, N-terminal subdomain"/>
    <property type="match status" value="1"/>
</dbReference>
<proteinExistence type="inferred from homology"/>
<evidence type="ECO:0000256" key="7">
    <source>
        <dbReference type="RuleBase" id="RU003792"/>
    </source>
</evidence>
<evidence type="ECO:0000256" key="6">
    <source>
        <dbReference type="PIRSR" id="PIRSR001430-2"/>
    </source>
</evidence>
<dbReference type="Pfam" id="PF01416">
    <property type="entry name" value="PseudoU_synth_1"/>
    <property type="match status" value="2"/>
</dbReference>
<comment type="caution">
    <text evidence="4">Lacks conserved residue(s) required for the propagation of feature annotation.</text>
</comment>
<dbReference type="Gene3D" id="3.30.70.660">
    <property type="entry name" value="Pseudouridine synthase I, catalytic domain, C-terminal subdomain"/>
    <property type="match status" value="1"/>
</dbReference>
<dbReference type="InterPro" id="IPR020097">
    <property type="entry name" value="PsdUridine_synth_TruA_a/b_dom"/>
</dbReference>
<dbReference type="SUPFAM" id="SSF55120">
    <property type="entry name" value="Pseudouridine synthase"/>
    <property type="match status" value="1"/>
</dbReference>
<organism evidence="9 10">
    <name type="scientific">Candidatus Palibaumannia cicadellinicola</name>
    <dbReference type="NCBI Taxonomy" id="186490"/>
    <lineage>
        <taxon>Bacteria</taxon>
        <taxon>Pseudomonadati</taxon>
        <taxon>Pseudomonadota</taxon>
        <taxon>Gammaproteobacteria</taxon>
        <taxon>Candidatus Palibaumannia</taxon>
    </lineage>
</organism>
<feature type="domain" description="Pseudouridine synthase I TruA alpha/beta" evidence="8">
    <location>
        <begin position="14"/>
        <end position="108"/>
    </location>
</feature>
<keyword evidence="9" id="KW-0456">Lyase</keyword>
<feature type="domain" description="Pseudouridine synthase I TruA alpha/beta" evidence="8">
    <location>
        <begin position="150"/>
        <end position="250"/>
    </location>
</feature>
<feature type="active site" description="Nucleophile" evidence="4 5">
    <location>
        <position position="57"/>
    </location>
</feature>
<feature type="binding site" evidence="4 6">
    <location>
        <position position="115"/>
    </location>
    <ligand>
        <name>substrate</name>
    </ligand>
</feature>
<dbReference type="GO" id="GO:0031119">
    <property type="term" value="P:tRNA pseudouridine synthesis"/>
    <property type="evidence" value="ECO:0007669"/>
    <property type="project" value="UniProtKB-UniRule"/>
</dbReference>
<evidence type="ECO:0000256" key="1">
    <source>
        <dbReference type="ARBA" id="ARBA00009375"/>
    </source>
</evidence>
<dbReference type="PANTHER" id="PTHR11142">
    <property type="entry name" value="PSEUDOURIDYLATE SYNTHASE"/>
    <property type="match status" value="1"/>
</dbReference>
<evidence type="ECO:0000256" key="4">
    <source>
        <dbReference type="HAMAP-Rule" id="MF_00171"/>
    </source>
</evidence>
<evidence type="ECO:0000313" key="9">
    <source>
        <dbReference type="EMBL" id="AIN47281.1"/>
    </source>
</evidence>
<protein>
    <recommendedName>
        <fullName evidence="4">tRNA pseudouridine synthase A</fullName>
        <ecNumber evidence="4">5.4.99.12</ecNumber>
    </recommendedName>
    <alternativeName>
        <fullName evidence="4">tRNA pseudouridine(38-40) synthase</fullName>
    </alternativeName>
    <alternativeName>
        <fullName evidence="4">tRNA pseudouridylate synthase I</fullName>
    </alternativeName>
    <alternativeName>
        <fullName evidence="4">tRNA-uridine isomerase I</fullName>
    </alternativeName>
</protein>
<dbReference type="PIRSF" id="PIRSF001430">
    <property type="entry name" value="tRNA_psdUrid_synth"/>
    <property type="match status" value="1"/>
</dbReference>
<dbReference type="GO" id="GO:0160147">
    <property type="term" value="F:tRNA pseudouridine(38-40) synthase activity"/>
    <property type="evidence" value="ECO:0007669"/>
    <property type="project" value="UniProtKB-EC"/>
</dbReference>
<dbReference type="eggNOG" id="COG0101">
    <property type="taxonomic scope" value="Bacteria"/>
</dbReference>
<dbReference type="EC" id="5.4.99.12" evidence="4"/>
<dbReference type="PANTHER" id="PTHR11142:SF0">
    <property type="entry name" value="TRNA PSEUDOURIDINE SYNTHASE-LIKE 1"/>
    <property type="match status" value="1"/>
</dbReference>
<dbReference type="HAMAP" id="MF_00171">
    <property type="entry name" value="TruA"/>
    <property type="match status" value="1"/>
</dbReference>
<dbReference type="GO" id="GO:0003723">
    <property type="term" value="F:RNA binding"/>
    <property type="evidence" value="ECO:0007669"/>
    <property type="project" value="InterPro"/>
</dbReference>
<name>A0A088N1U6_9GAMM</name>
<accession>A0A088N1U6</accession>
<gene>
    <name evidence="4" type="primary">truA</name>
    <name evidence="9" type="ORF">IM45_819</name>
</gene>
<evidence type="ECO:0000256" key="3">
    <source>
        <dbReference type="ARBA" id="ARBA00023235"/>
    </source>
</evidence>
<dbReference type="InterPro" id="IPR020095">
    <property type="entry name" value="PsdUridine_synth_TruA_C"/>
</dbReference>
<dbReference type="Proteomes" id="UP000067325">
    <property type="component" value="Chromosome"/>
</dbReference>
<evidence type="ECO:0000259" key="8">
    <source>
        <dbReference type="Pfam" id="PF01416"/>
    </source>
</evidence>
<comment type="subunit">
    <text evidence="4">Homodimer.</text>
</comment>
<dbReference type="FunFam" id="3.30.70.580:FF:000001">
    <property type="entry name" value="tRNA pseudouridine synthase A"/>
    <property type="match status" value="1"/>
</dbReference>
<dbReference type="AlphaFoldDB" id="A0A088N1U6"/>
<dbReference type="CDD" id="cd02570">
    <property type="entry name" value="PseudoU_synth_EcTruA"/>
    <property type="match status" value="1"/>
</dbReference>
<evidence type="ECO:0000256" key="5">
    <source>
        <dbReference type="PIRSR" id="PIRSR001430-1"/>
    </source>
</evidence>
<sequence>MTNNGNIKLALGIAYDGSAYYGWQRQPKVPSVQACLEQALSRIANESVSVCCAGRTDAGVHATGQVVHFETYARRTNIAWTLGVNTNLPTSIAVRWVMQVQKDFHARFSATARCYRYIIYNHRLRPAILSNGLTHYCQPLDAGKMERAGQCLLGENDFTSFRALQCQYRTPWRNLHKLRVIRKGPYILVDITANAFLYHMVRNIVGSLIEVGCGHKPESWIADLLFLKDRSLAGVTACAKGLYLVDVDYPSHFALPSLPIEQVFLTE</sequence>
<dbReference type="RefSeq" id="WP_038498654.1">
    <property type="nucleotide sequence ID" value="NZ_CP008985.1"/>
</dbReference>
<dbReference type="KEGG" id="bcib:IM45_819"/>
<comment type="function">
    <text evidence="4">Formation of pseudouridine at positions 38, 39 and 40 in the anticodon stem and loop of transfer RNAs.</text>
</comment>
<dbReference type="OrthoDB" id="9811823at2"/>
<dbReference type="NCBIfam" id="TIGR00071">
    <property type="entry name" value="hisT_truA"/>
    <property type="match status" value="1"/>
</dbReference>
<dbReference type="EMBL" id="CP008985">
    <property type="protein sequence ID" value="AIN47281.1"/>
    <property type="molecule type" value="Genomic_DNA"/>
</dbReference>
<dbReference type="InterPro" id="IPR020103">
    <property type="entry name" value="PsdUridine_synth_cat_dom_sf"/>
</dbReference>
<comment type="catalytic activity">
    <reaction evidence="4 7">
        <text>uridine(38/39/40) in tRNA = pseudouridine(38/39/40) in tRNA</text>
        <dbReference type="Rhea" id="RHEA:22376"/>
        <dbReference type="Rhea" id="RHEA-COMP:10085"/>
        <dbReference type="Rhea" id="RHEA-COMP:10087"/>
        <dbReference type="ChEBI" id="CHEBI:65314"/>
        <dbReference type="ChEBI" id="CHEBI:65315"/>
        <dbReference type="EC" id="5.4.99.12"/>
    </reaction>
</comment>
<keyword evidence="3 4" id="KW-0413">Isomerase</keyword>
<dbReference type="GO" id="GO:0016829">
    <property type="term" value="F:lyase activity"/>
    <property type="evidence" value="ECO:0007669"/>
    <property type="project" value="UniProtKB-KW"/>
</dbReference>
<evidence type="ECO:0000313" key="10">
    <source>
        <dbReference type="Proteomes" id="UP000067325"/>
    </source>
</evidence>
<comment type="similarity">
    <text evidence="1 4 7">Belongs to the tRNA pseudouridine synthase TruA family.</text>
</comment>
<dbReference type="InterPro" id="IPR020094">
    <property type="entry name" value="TruA/RsuA/RluB/E/F_N"/>
</dbReference>
<reference evidence="9 10" key="1">
    <citation type="journal article" date="2014" name="MBio">
        <title>Differential genome evolution between companion symbionts in an insect-bacterial symbiosis.</title>
        <authorList>
            <person name="Bennett G.M."/>
            <person name="McCutcheon J.P."/>
            <person name="MacDonald B.R."/>
            <person name="Romanovicz D."/>
            <person name="Moran N.A."/>
        </authorList>
    </citation>
    <scope>NUCLEOTIDE SEQUENCE [LARGE SCALE GENOMIC DNA]</scope>
    <source>
        <strain evidence="9 10">BGSS</strain>
    </source>
</reference>
<evidence type="ECO:0000256" key="2">
    <source>
        <dbReference type="ARBA" id="ARBA00022694"/>
    </source>
</evidence>
<keyword evidence="2 4" id="KW-0819">tRNA processing</keyword>